<dbReference type="Gene3D" id="2.40.50.1020">
    <property type="entry name" value="LytTr DNA-binding domain"/>
    <property type="match status" value="1"/>
</dbReference>
<protein>
    <submittedName>
        <fullName evidence="1">DNA-binding response regulator</fullName>
    </submittedName>
</protein>
<keyword evidence="2" id="KW-1185">Reference proteome</keyword>
<dbReference type="Pfam" id="PF04397">
    <property type="entry name" value="LytTR"/>
    <property type="match status" value="1"/>
</dbReference>
<dbReference type="PROSITE" id="PS50930">
    <property type="entry name" value="HTH_LYTTR"/>
    <property type="match status" value="1"/>
</dbReference>
<reference evidence="1 2" key="1">
    <citation type="journal article" date="2016" name="Int. J. Syst. Evol. Microbiol.">
        <title>Descriptions of Anaerotaenia torta gen. nov., sp. nov. and Anaerocolumna cellulosilytica gen. nov., sp. nov. isolated from a methanogenic reactor of cattle waste.</title>
        <authorList>
            <person name="Uek A."/>
            <person name="Ohtaki Y."/>
            <person name="Kaku N."/>
            <person name="Ueki K."/>
        </authorList>
    </citation>
    <scope>NUCLEOTIDE SEQUENCE [LARGE SCALE GENOMIC DNA]</scope>
    <source>
        <strain evidence="1 2">SN021</strain>
    </source>
</reference>
<dbReference type="SUPFAM" id="SSF52172">
    <property type="entry name" value="CheY-like"/>
    <property type="match status" value="1"/>
</dbReference>
<dbReference type="Gene3D" id="3.40.50.2300">
    <property type="match status" value="1"/>
</dbReference>
<dbReference type="InterPro" id="IPR007492">
    <property type="entry name" value="LytTR_DNA-bd_dom"/>
</dbReference>
<evidence type="ECO:0000313" key="1">
    <source>
        <dbReference type="EMBL" id="BCJ94923.1"/>
    </source>
</evidence>
<dbReference type="PANTHER" id="PTHR37299">
    <property type="entry name" value="TRANSCRIPTIONAL REGULATOR-RELATED"/>
    <property type="match status" value="1"/>
</dbReference>
<sequence length="238" mass="28307">MFRIAVCHKKAGICLQIENVALDFKKNARVELEIDLYNSGEELLRFISRGEDYDQIFLGMDLGELNGVDFGRIIREEFDNQTMQIVYMSTNDKDYRELIEIRPMHFLSLPIYADKIIKDIKTGMKLTDKMGETFSYRRRNEVIKKPIKNILYFESMNRQIRIVTVDGEDVFYGKLEDVYNQVKKHRFMGIHKSFVVNYAHVMTFKYDEVILFNSTHLPISQPRRKQIRELQLVYHRES</sequence>
<dbReference type="PANTHER" id="PTHR37299:SF1">
    <property type="entry name" value="STAGE 0 SPORULATION PROTEIN A HOMOLOG"/>
    <property type="match status" value="1"/>
</dbReference>
<dbReference type="AlphaFoldDB" id="A0A6S6QUE1"/>
<dbReference type="InterPro" id="IPR046947">
    <property type="entry name" value="LytR-like"/>
</dbReference>
<dbReference type="RefSeq" id="WP_184088769.1">
    <property type="nucleotide sequence ID" value="NZ_AP023367.1"/>
</dbReference>
<dbReference type="SMART" id="SM00850">
    <property type="entry name" value="LytTR"/>
    <property type="match status" value="1"/>
</dbReference>
<dbReference type="GO" id="GO:0000156">
    <property type="term" value="F:phosphorelay response regulator activity"/>
    <property type="evidence" value="ECO:0007669"/>
    <property type="project" value="InterPro"/>
</dbReference>
<name>A0A6S6QUE1_9FIRM</name>
<dbReference type="InterPro" id="IPR011006">
    <property type="entry name" value="CheY-like_superfamily"/>
</dbReference>
<proteinExistence type="predicted"/>
<dbReference type="EMBL" id="AP023367">
    <property type="protein sequence ID" value="BCJ94923.1"/>
    <property type="molecule type" value="Genomic_DNA"/>
</dbReference>
<evidence type="ECO:0000313" key="2">
    <source>
        <dbReference type="Proteomes" id="UP000515561"/>
    </source>
</evidence>
<gene>
    <name evidence="1" type="primary">rgbR_2</name>
    <name evidence="1" type="ORF">acsn021_24920</name>
</gene>
<accession>A0A6S6QUE1</accession>
<dbReference type="GO" id="GO:0003677">
    <property type="term" value="F:DNA binding"/>
    <property type="evidence" value="ECO:0007669"/>
    <property type="project" value="UniProtKB-KW"/>
</dbReference>
<organism evidence="1 2">
    <name type="scientific">Anaerocolumna cellulosilytica</name>
    <dbReference type="NCBI Taxonomy" id="433286"/>
    <lineage>
        <taxon>Bacteria</taxon>
        <taxon>Bacillati</taxon>
        <taxon>Bacillota</taxon>
        <taxon>Clostridia</taxon>
        <taxon>Lachnospirales</taxon>
        <taxon>Lachnospiraceae</taxon>
        <taxon>Anaerocolumna</taxon>
    </lineage>
</organism>
<keyword evidence="1" id="KW-0238">DNA-binding</keyword>
<dbReference type="KEGG" id="acel:acsn021_24920"/>
<dbReference type="Proteomes" id="UP000515561">
    <property type="component" value="Chromosome"/>
</dbReference>